<reference evidence="1 2" key="1">
    <citation type="submission" date="2020-04" db="EMBL/GenBank/DDBJ databases">
        <authorList>
            <person name="De Canck E."/>
        </authorList>
    </citation>
    <scope>NUCLEOTIDE SEQUENCE [LARGE SCALE GENOMIC DNA]</scope>
    <source>
        <strain evidence="1 2">LMG 24238</strain>
    </source>
</reference>
<protein>
    <submittedName>
        <fullName evidence="1">Uncharacterized protein</fullName>
    </submittedName>
</protein>
<accession>A0A6J5CVQ0</accession>
<proteinExistence type="predicted"/>
<name>A0A6J5CVQ0_9BURK</name>
<evidence type="ECO:0000313" key="1">
    <source>
        <dbReference type="EMBL" id="CAB3745586.1"/>
    </source>
</evidence>
<evidence type="ECO:0000313" key="2">
    <source>
        <dbReference type="Proteomes" id="UP000494255"/>
    </source>
</evidence>
<dbReference type="Proteomes" id="UP000494255">
    <property type="component" value="Unassembled WGS sequence"/>
</dbReference>
<sequence length="69" mass="8141">MYRPQHLSPEFIVLESQYCPGGVEAYRRKDKSVQDTTRCALPERRQRERGSMSVSGCWRRLGEIIRRLT</sequence>
<dbReference type="AlphaFoldDB" id="A0A6J5CVQ0"/>
<gene>
    <name evidence="1" type="ORF">LMG24238_07712</name>
</gene>
<organism evidence="1 2">
    <name type="scientific">Paraburkholderia sediminicola</name>
    <dbReference type="NCBI Taxonomy" id="458836"/>
    <lineage>
        <taxon>Bacteria</taxon>
        <taxon>Pseudomonadati</taxon>
        <taxon>Pseudomonadota</taxon>
        <taxon>Betaproteobacteria</taxon>
        <taxon>Burkholderiales</taxon>
        <taxon>Burkholderiaceae</taxon>
        <taxon>Paraburkholderia</taxon>
    </lineage>
</organism>
<keyword evidence="2" id="KW-1185">Reference proteome</keyword>
<dbReference type="EMBL" id="CADIKC010000024">
    <property type="protein sequence ID" value="CAB3745586.1"/>
    <property type="molecule type" value="Genomic_DNA"/>
</dbReference>